<proteinExistence type="predicted"/>
<comment type="caution">
    <text evidence="1">The sequence shown here is derived from an EMBL/GenBank/DDBJ whole genome shotgun (WGS) entry which is preliminary data.</text>
</comment>
<accession>A0AAW2CQ12</accession>
<dbReference type="Gene3D" id="3.30.200.20">
    <property type="entry name" value="Phosphorylase Kinase, domain 1"/>
    <property type="match status" value="1"/>
</dbReference>
<reference evidence="1 2" key="1">
    <citation type="submission" date="2024-01" db="EMBL/GenBank/DDBJ databases">
        <title>A telomere-to-telomere, gap-free genome of sweet tea (Lithocarpus litseifolius).</title>
        <authorList>
            <person name="Zhou J."/>
        </authorList>
    </citation>
    <scope>NUCLEOTIDE SEQUENCE [LARGE SCALE GENOMIC DNA]</scope>
    <source>
        <strain evidence="1">Zhou-2022a</strain>
        <tissue evidence="1">Leaf</tissue>
    </source>
</reference>
<gene>
    <name evidence="1" type="ORF">SO802_018733</name>
</gene>
<evidence type="ECO:0000313" key="2">
    <source>
        <dbReference type="Proteomes" id="UP001459277"/>
    </source>
</evidence>
<sequence>MDKIVGIANCEEKAWISEACENLAIRIDVGMSKGCGDGFPEVLEICENSSVHLVELQGTGELYAMKAMEKSMMLNCNKIDDLIVKKLVLKYPILPNEAKPSISGITIPLLVPGLKDFILCGPWPWIKSSQ</sequence>
<organism evidence="1 2">
    <name type="scientific">Lithocarpus litseifolius</name>
    <dbReference type="NCBI Taxonomy" id="425828"/>
    <lineage>
        <taxon>Eukaryota</taxon>
        <taxon>Viridiplantae</taxon>
        <taxon>Streptophyta</taxon>
        <taxon>Embryophyta</taxon>
        <taxon>Tracheophyta</taxon>
        <taxon>Spermatophyta</taxon>
        <taxon>Magnoliopsida</taxon>
        <taxon>eudicotyledons</taxon>
        <taxon>Gunneridae</taxon>
        <taxon>Pentapetalae</taxon>
        <taxon>rosids</taxon>
        <taxon>fabids</taxon>
        <taxon>Fagales</taxon>
        <taxon>Fagaceae</taxon>
        <taxon>Lithocarpus</taxon>
    </lineage>
</organism>
<dbReference type="Proteomes" id="UP001459277">
    <property type="component" value="Unassembled WGS sequence"/>
</dbReference>
<dbReference type="EMBL" id="JAZDWU010000006">
    <property type="protein sequence ID" value="KAK9999130.1"/>
    <property type="molecule type" value="Genomic_DNA"/>
</dbReference>
<keyword evidence="2" id="KW-1185">Reference proteome</keyword>
<dbReference type="AlphaFoldDB" id="A0AAW2CQ12"/>
<evidence type="ECO:0000313" key="1">
    <source>
        <dbReference type="EMBL" id="KAK9999130.1"/>
    </source>
</evidence>
<name>A0AAW2CQ12_9ROSI</name>
<protein>
    <submittedName>
        <fullName evidence="1">Uncharacterized protein</fullName>
    </submittedName>
</protein>